<dbReference type="Proteomes" id="UP000030744">
    <property type="component" value="Unassembled WGS sequence"/>
</dbReference>
<dbReference type="InterPro" id="IPR029021">
    <property type="entry name" value="Prot-tyrosine_phosphatase-like"/>
</dbReference>
<protein>
    <submittedName>
        <fullName evidence="1">Uncharacterized protein</fullName>
    </submittedName>
</protein>
<dbReference type="OrthoDB" id="10252009at2759"/>
<dbReference type="PANTHER" id="PTHR46653">
    <property type="entry name" value="SPECIFICITY PROTEIN PHOSPHATASE, PUTATIVE-RELATED"/>
    <property type="match status" value="1"/>
</dbReference>
<reference evidence="1" key="2">
    <citation type="submission" date="2013-10" db="EMBL/GenBank/DDBJ databases">
        <authorList>
            <person name="Aslett M."/>
        </authorList>
    </citation>
    <scope>NUCLEOTIDE SEQUENCE [LARGE SCALE GENOMIC DNA]</scope>
    <source>
        <strain evidence="1">Houghton</strain>
    </source>
</reference>
<dbReference type="AlphaFoldDB" id="U6JWH2"/>
<accession>U6JWH2</accession>
<dbReference type="PANTHER" id="PTHR46653:SF1">
    <property type="entry name" value="SPECIFICITY PROTEIN PHOSPHATASE, PUTATIVE-RELATED"/>
    <property type="match status" value="1"/>
</dbReference>
<gene>
    <name evidence="1" type="ORF">EMH_0025240</name>
</gene>
<dbReference type="EMBL" id="HG681745">
    <property type="protein sequence ID" value="CDJ29131.1"/>
    <property type="molecule type" value="Genomic_DNA"/>
</dbReference>
<reference evidence="1" key="1">
    <citation type="submission" date="2013-10" db="EMBL/GenBank/DDBJ databases">
        <title>Genomic analysis of the causative agents of coccidiosis in chickens.</title>
        <authorList>
            <person name="Reid A.J."/>
            <person name="Blake D."/>
            <person name="Billington K."/>
            <person name="Browne H."/>
            <person name="Dunn M."/>
            <person name="Hung S."/>
            <person name="Kawahara F."/>
            <person name="Miranda-Saavedra D."/>
            <person name="Mourier T."/>
            <person name="Nagra H."/>
            <person name="Otto T.D."/>
            <person name="Rawlings N."/>
            <person name="Sanchez A."/>
            <person name="Sanders M."/>
            <person name="Subramaniam C."/>
            <person name="Tay Y."/>
            <person name="Dear P."/>
            <person name="Doerig C."/>
            <person name="Gruber A."/>
            <person name="Parkinson J."/>
            <person name="Shirley M."/>
            <person name="Wan K.L."/>
            <person name="Berriman M."/>
            <person name="Tomley F."/>
            <person name="Pain A."/>
        </authorList>
    </citation>
    <scope>NUCLEOTIDE SEQUENCE [LARGE SCALE GENOMIC DNA]</scope>
    <source>
        <strain evidence="1">Houghton</strain>
    </source>
</reference>
<dbReference type="RefSeq" id="XP_013351705.1">
    <property type="nucleotide sequence ID" value="XM_013496251.1"/>
</dbReference>
<proteinExistence type="predicted"/>
<evidence type="ECO:0000313" key="2">
    <source>
        <dbReference type="Proteomes" id="UP000030744"/>
    </source>
</evidence>
<evidence type="ECO:0000313" key="1">
    <source>
        <dbReference type="EMBL" id="CDJ29131.1"/>
    </source>
</evidence>
<dbReference type="VEuPathDB" id="ToxoDB:EMH_0025240"/>
<keyword evidence="2" id="KW-1185">Reference proteome</keyword>
<organism evidence="1 2">
    <name type="scientific">Eimeria mitis</name>
    <dbReference type="NCBI Taxonomy" id="44415"/>
    <lineage>
        <taxon>Eukaryota</taxon>
        <taxon>Sar</taxon>
        <taxon>Alveolata</taxon>
        <taxon>Apicomplexa</taxon>
        <taxon>Conoidasida</taxon>
        <taxon>Coccidia</taxon>
        <taxon>Eucoccidiorida</taxon>
        <taxon>Eimeriorina</taxon>
        <taxon>Eimeriidae</taxon>
        <taxon>Eimeria</taxon>
    </lineage>
</organism>
<dbReference type="Gene3D" id="3.90.190.10">
    <property type="entry name" value="Protein tyrosine phosphatase superfamily"/>
    <property type="match status" value="1"/>
</dbReference>
<dbReference type="SUPFAM" id="SSF52799">
    <property type="entry name" value="(Phosphotyrosine protein) phosphatases II"/>
    <property type="match status" value="1"/>
</dbReference>
<dbReference type="GeneID" id="25377393"/>
<sequence>MEHHPCSGKGDDIQPLAIPKETASQLCKRIENNQDTEGKCELVGYGRIVSGDDEPFYGPFRLKDGLFFSLCSVVVDKEFLKANKVSHIIAIDEDPQQRFEESQASLTSEEQSQMAIPRSLTLHWHRREEPDDPVILKEKMNDLARVVAFIDEAVEQGGSCLLHSSNDLTTAAAAATVYFVVKRPPFHLRPVALALLKSADLQRFVLQSLAGRDLAGHNADIADYRSQELAANSGKHWTLPKIMNVTVFAATPATEAECLLLHNTIANGSLPITGPPTTHTGALQ</sequence>
<name>U6JWH2_9EIME</name>